<accession>A0ABP7U113</accession>
<dbReference type="PANTHER" id="PTHR43037">
    <property type="entry name" value="UNNAMED PRODUCT-RELATED"/>
    <property type="match status" value="1"/>
</dbReference>
<sequence>MFSLFKSLWRSNVRKIGKVGRKQTNKLVKALLAPTPLKKTARKSVAANTTAIKPATAKTTDSVWGRSTFVSKAGIDSVPGRRMEYWLYRPSAMTAPDAAAAGTPLVVMLHGCEQTAVEFAQGTRMNALGENKGFGVLYPQQSARAQRNRCWPWYRKDIQDGGGEARLIAAIIEQVVKRHGFDPARVYLAGLSAGASMAHIIALRHPQLIAAVGLHSGTIFGAASTSVGGYGVMQRGGLKLVGTAIREVTEASIETFPAMPAILIQGQLDTVVRPINFHQLAQQFCQLNGLTNEQRQPARFSAGGRSARSAHAFETIDYRVGKKTMLRLCEIRQLNHAWSGGDPELPFNERKGPDASRMMWNFFAPHRRVPAAATAR</sequence>
<keyword evidence="1" id="KW-0732">Signal</keyword>
<evidence type="ECO:0000313" key="4">
    <source>
        <dbReference type="Proteomes" id="UP001501353"/>
    </source>
</evidence>
<proteinExistence type="predicted"/>
<dbReference type="PANTHER" id="PTHR43037:SF1">
    <property type="entry name" value="BLL1128 PROTEIN"/>
    <property type="match status" value="1"/>
</dbReference>
<gene>
    <name evidence="3" type="ORF">GCM10022212_36940</name>
</gene>
<dbReference type="InterPro" id="IPR050955">
    <property type="entry name" value="Plant_Biomass_Hydrol_Est"/>
</dbReference>
<evidence type="ECO:0008006" key="5">
    <source>
        <dbReference type="Google" id="ProtNLM"/>
    </source>
</evidence>
<evidence type="ECO:0000256" key="2">
    <source>
        <dbReference type="ARBA" id="ARBA00022801"/>
    </source>
</evidence>
<organism evidence="3 4">
    <name type="scientific">Actimicrobium antarcticum</name>
    <dbReference type="NCBI Taxonomy" id="1051899"/>
    <lineage>
        <taxon>Bacteria</taxon>
        <taxon>Pseudomonadati</taxon>
        <taxon>Pseudomonadota</taxon>
        <taxon>Betaproteobacteria</taxon>
        <taxon>Burkholderiales</taxon>
        <taxon>Oxalobacteraceae</taxon>
        <taxon>Actimicrobium</taxon>
    </lineage>
</organism>
<dbReference type="SUPFAM" id="SSF53474">
    <property type="entry name" value="alpha/beta-Hydrolases"/>
    <property type="match status" value="1"/>
</dbReference>
<dbReference type="InterPro" id="IPR010126">
    <property type="entry name" value="Esterase_phb"/>
</dbReference>
<dbReference type="Proteomes" id="UP001501353">
    <property type="component" value="Unassembled WGS sequence"/>
</dbReference>
<evidence type="ECO:0000313" key="3">
    <source>
        <dbReference type="EMBL" id="GAA4034223.1"/>
    </source>
</evidence>
<evidence type="ECO:0000256" key="1">
    <source>
        <dbReference type="ARBA" id="ARBA00022729"/>
    </source>
</evidence>
<protein>
    <recommendedName>
        <fullName evidence="5">Esterase</fullName>
    </recommendedName>
</protein>
<comment type="caution">
    <text evidence="3">The sequence shown here is derived from an EMBL/GenBank/DDBJ whole genome shotgun (WGS) entry which is preliminary data.</text>
</comment>
<keyword evidence="4" id="KW-1185">Reference proteome</keyword>
<reference evidence="4" key="1">
    <citation type="journal article" date="2019" name="Int. J. Syst. Evol. Microbiol.">
        <title>The Global Catalogue of Microorganisms (GCM) 10K type strain sequencing project: providing services to taxonomists for standard genome sequencing and annotation.</title>
        <authorList>
            <consortium name="The Broad Institute Genomics Platform"/>
            <consortium name="The Broad Institute Genome Sequencing Center for Infectious Disease"/>
            <person name="Wu L."/>
            <person name="Ma J."/>
        </authorList>
    </citation>
    <scope>NUCLEOTIDE SEQUENCE [LARGE SCALE GENOMIC DNA]</scope>
    <source>
        <strain evidence="4">JCM 16673</strain>
    </source>
</reference>
<dbReference type="Pfam" id="PF10503">
    <property type="entry name" value="Esterase_PHB"/>
    <property type="match status" value="1"/>
</dbReference>
<name>A0ABP7U113_9BURK</name>
<dbReference type="Gene3D" id="3.40.50.1820">
    <property type="entry name" value="alpha/beta hydrolase"/>
    <property type="match status" value="1"/>
</dbReference>
<dbReference type="InterPro" id="IPR029058">
    <property type="entry name" value="AB_hydrolase_fold"/>
</dbReference>
<dbReference type="RefSeq" id="WP_344765666.1">
    <property type="nucleotide sequence ID" value="NZ_BAAAZE010000016.1"/>
</dbReference>
<dbReference type="EMBL" id="BAAAZE010000016">
    <property type="protein sequence ID" value="GAA4034223.1"/>
    <property type="molecule type" value="Genomic_DNA"/>
</dbReference>
<dbReference type="NCBIfam" id="TIGR01840">
    <property type="entry name" value="esterase_phb"/>
    <property type="match status" value="1"/>
</dbReference>
<keyword evidence="2" id="KW-0378">Hydrolase</keyword>